<protein>
    <submittedName>
        <fullName evidence="2">Uncharacterized protein</fullName>
    </submittedName>
</protein>
<accession>A0A108U653</accession>
<sequence>MHGAPAHVQGGGAGARRLGLVIARAAAAEQAGRGESQTGSKDGSTHEIP</sequence>
<evidence type="ECO:0000313" key="2">
    <source>
        <dbReference type="EMBL" id="KWS03267.1"/>
    </source>
</evidence>
<dbReference type="EMBL" id="JAJA02000001">
    <property type="protein sequence ID" value="KWS03267.1"/>
    <property type="molecule type" value="Genomic_DNA"/>
</dbReference>
<dbReference type="AlphaFoldDB" id="A0A108U653"/>
<name>A0A108U653_9GAMM</name>
<organism evidence="2 3">
    <name type="scientific">Lysobacter capsici AZ78</name>
    <dbReference type="NCBI Taxonomy" id="1444315"/>
    <lineage>
        <taxon>Bacteria</taxon>
        <taxon>Pseudomonadati</taxon>
        <taxon>Pseudomonadota</taxon>
        <taxon>Gammaproteobacteria</taxon>
        <taxon>Lysobacterales</taxon>
        <taxon>Lysobacteraceae</taxon>
        <taxon>Lysobacter</taxon>
    </lineage>
</organism>
<feature type="compositionally biased region" description="Low complexity" evidence="1">
    <location>
        <begin position="26"/>
        <end position="37"/>
    </location>
</feature>
<keyword evidence="3" id="KW-1185">Reference proteome</keyword>
<feature type="region of interest" description="Disordered" evidence="1">
    <location>
        <begin position="26"/>
        <end position="49"/>
    </location>
</feature>
<comment type="caution">
    <text evidence="2">The sequence shown here is derived from an EMBL/GenBank/DDBJ whole genome shotgun (WGS) entry which is preliminary data.</text>
</comment>
<dbReference type="Proteomes" id="UP000023435">
    <property type="component" value="Unassembled WGS sequence"/>
</dbReference>
<proteinExistence type="predicted"/>
<gene>
    <name evidence="2" type="ORF">AZ78_0813</name>
</gene>
<reference evidence="2 3" key="1">
    <citation type="journal article" date="2014" name="Genome Announc.">
        <title>Draft Genome Sequence of Lysobacter capsici AZ78, a Bacterium Antagonistic to Plant-Pathogenic Oomycetes.</title>
        <authorList>
            <person name="Puopolo G."/>
            <person name="Sonego P."/>
            <person name="Engelen K."/>
            <person name="Pertot I."/>
        </authorList>
    </citation>
    <scope>NUCLEOTIDE SEQUENCE [LARGE SCALE GENOMIC DNA]</scope>
    <source>
        <strain evidence="2 3">AZ78</strain>
    </source>
</reference>
<evidence type="ECO:0000313" key="3">
    <source>
        <dbReference type="Proteomes" id="UP000023435"/>
    </source>
</evidence>
<evidence type="ECO:0000256" key="1">
    <source>
        <dbReference type="SAM" id="MobiDB-lite"/>
    </source>
</evidence>